<keyword evidence="3" id="KW-1185">Reference proteome</keyword>
<feature type="region of interest" description="Disordered" evidence="1">
    <location>
        <begin position="16"/>
        <end position="46"/>
    </location>
</feature>
<evidence type="ECO:0000256" key="1">
    <source>
        <dbReference type="SAM" id="MobiDB-lite"/>
    </source>
</evidence>
<reference evidence="3" key="1">
    <citation type="journal article" date="2006" name="PLoS Biol.">
        <title>Macronuclear genome sequence of the ciliate Tetrahymena thermophila, a model eukaryote.</title>
        <authorList>
            <person name="Eisen J.A."/>
            <person name="Coyne R.S."/>
            <person name="Wu M."/>
            <person name="Wu D."/>
            <person name="Thiagarajan M."/>
            <person name="Wortman J.R."/>
            <person name="Badger J.H."/>
            <person name="Ren Q."/>
            <person name="Amedeo P."/>
            <person name="Jones K.M."/>
            <person name="Tallon L.J."/>
            <person name="Delcher A.L."/>
            <person name="Salzberg S.L."/>
            <person name="Silva J.C."/>
            <person name="Haas B.J."/>
            <person name="Majoros W.H."/>
            <person name="Farzad M."/>
            <person name="Carlton J.M."/>
            <person name="Smith R.K. Jr."/>
            <person name="Garg J."/>
            <person name="Pearlman R.E."/>
            <person name="Karrer K.M."/>
            <person name="Sun L."/>
            <person name="Manning G."/>
            <person name="Elde N.C."/>
            <person name="Turkewitz A.P."/>
            <person name="Asai D.J."/>
            <person name="Wilkes D.E."/>
            <person name="Wang Y."/>
            <person name="Cai H."/>
            <person name="Collins K."/>
            <person name="Stewart B.A."/>
            <person name="Lee S.R."/>
            <person name="Wilamowska K."/>
            <person name="Weinberg Z."/>
            <person name="Ruzzo W.L."/>
            <person name="Wloga D."/>
            <person name="Gaertig J."/>
            <person name="Frankel J."/>
            <person name="Tsao C.-C."/>
            <person name="Gorovsky M.A."/>
            <person name="Keeling P.J."/>
            <person name="Waller R.F."/>
            <person name="Patron N.J."/>
            <person name="Cherry J.M."/>
            <person name="Stover N.A."/>
            <person name="Krieger C.J."/>
            <person name="del Toro C."/>
            <person name="Ryder H.F."/>
            <person name="Williamson S.C."/>
            <person name="Barbeau R.A."/>
            <person name="Hamilton E.P."/>
            <person name="Orias E."/>
        </authorList>
    </citation>
    <scope>NUCLEOTIDE SEQUENCE [LARGE SCALE GENOMIC DNA]</scope>
    <source>
        <strain evidence="3">SB210</strain>
    </source>
</reference>
<protein>
    <submittedName>
        <fullName evidence="2">Uncharacterized protein</fullName>
    </submittedName>
</protein>
<dbReference type="GeneID" id="7836603"/>
<name>I7M0U1_TETTS</name>
<dbReference type="RefSeq" id="XP_001011185.2">
    <property type="nucleotide sequence ID" value="XM_001011185.2"/>
</dbReference>
<accession>I7M0U1</accession>
<feature type="compositionally biased region" description="Basic and acidic residues" evidence="1">
    <location>
        <begin position="34"/>
        <end position="46"/>
    </location>
</feature>
<dbReference type="InParanoid" id="I7M0U1"/>
<dbReference type="KEGG" id="tet:TTHERM_00145450"/>
<organism evidence="2 3">
    <name type="scientific">Tetrahymena thermophila (strain SB210)</name>
    <dbReference type="NCBI Taxonomy" id="312017"/>
    <lineage>
        <taxon>Eukaryota</taxon>
        <taxon>Sar</taxon>
        <taxon>Alveolata</taxon>
        <taxon>Ciliophora</taxon>
        <taxon>Intramacronucleata</taxon>
        <taxon>Oligohymenophorea</taxon>
        <taxon>Hymenostomatida</taxon>
        <taxon>Tetrahymenina</taxon>
        <taxon>Tetrahymenidae</taxon>
        <taxon>Tetrahymena</taxon>
    </lineage>
</organism>
<gene>
    <name evidence="2" type="ORF">TTHERM_00145450</name>
</gene>
<dbReference type="Proteomes" id="UP000009168">
    <property type="component" value="Unassembled WGS sequence"/>
</dbReference>
<evidence type="ECO:0000313" key="3">
    <source>
        <dbReference type="Proteomes" id="UP000009168"/>
    </source>
</evidence>
<sequence length="400" mass="47060">MSDDEIFWTYGDKCKKGKREKGQTNKQNAENLELSDKKSMTMKSDSDQRLYQELENQIPQQDNFGKVNRSNHIGGVEFQQAQKMDSKFQNPSGIRFSQQINLEGLQKKNMLGASNQNNQGMMKQHDENHYPRQDIQNFNFSFSPQKGLKSDGMGLSQTVTSNYVFDPSSPTANTTLNNRKRFNTSSKKVSEFSPSIYDKINSSEYKYQRKGQSIWEDLYNCGQFQMRKIELLHQEKLNEMDKECIFKPKLNPNKYLLYENSNFLQRNEQWKELGTAQDYQKALQYNFSDRKDIRSLKARGFDYLGENQGNNSYRANREAFLNYNNQFNQSDKEQDALRPSQQSKRAHTSYRDKSYNQNQEKNLQNIKQTGGIVKSYYIRERERFEKCKQMLSKALKKDTE</sequence>
<dbReference type="AlphaFoldDB" id="I7M0U1"/>
<dbReference type="EMBL" id="GG662793">
    <property type="protein sequence ID" value="EAR90940.2"/>
    <property type="molecule type" value="Genomic_DNA"/>
</dbReference>
<evidence type="ECO:0000313" key="2">
    <source>
        <dbReference type="EMBL" id="EAR90940.2"/>
    </source>
</evidence>
<proteinExistence type="predicted"/>
<feature type="region of interest" description="Disordered" evidence="1">
    <location>
        <begin position="331"/>
        <end position="362"/>
    </location>
</feature>